<organism evidence="20">
    <name type="scientific">candidate division WOR-3 bacterium</name>
    <dbReference type="NCBI Taxonomy" id="2052148"/>
    <lineage>
        <taxon>Bacteria</taxon>
        <taxon>Bacteria division WOR-3</taxon>
    </lineage>
</organism>
<keyword evidence="5 14" id="KW-0547">Nucleotide-binding</keyword>
<comment type="cofactor">
    <cofactor evidence="14">
        <name>Zn(2+)</name>
        <dbReference type="ChEBI" id="CHEBI:29105"/>
    </cofactor>
    <text evidence="14">Binds 1 or 2 zinc ions per subunit.</text>
</comment>
<keyword evidence="6 14" id="KW-0863">Zinc-finger</keyword>
<accession>A0A7V4E3Z4</accession>
<dbReference type="PROSITE" id="PS52039">
    <property type="entry name" value="TOPO_IA_2"/>
    <property type="match status" value="1"/>
</dbReference>
<evidence type="ECO:0000256" key="3">
    <source>
        <dbReference type="ARBA" id="ARBA00022490"/>
    </source>
</evidence>
<comment type="subcellular location">
    <subcellularLocation>
        <location evidence="1 14">Cytoplasm</location>
    </subcellularLocation>
</comment>
<keyword evidence="11 14" id="KW-0413">Isomerase</keyword>
<dbReference type="Pfam" id="PF00270">
    <property type="entry name" value="DEAD"/>
    <property type="match status" value="1"/>
</dbReference>
<dbReference type="SMART" id="SM00493">
    <property type="entry name" value="TOPRIM"/>
    <property type="match status" value="1"/>
</dbReference>
<dbReference type="CDD" id="cd00186">
    <property type="entry name" value="TOP1Ac"/>
    <property type="match status" value="1"/>
</dbReference>
<comment type="similarity">
    <text evidence="14">In the C-terminal section; belongs to the type IA topoisomerase family.</text>
</comment>
<dbReference type="SUPFAM" id="SSF52540">
    <property type="entry name" value="P-loop containing nucleoside triphosphate hydrolases"/>
    <property type="match status" value="2"/>
</dbReference>
<dbReference type="Pfam" id="PF01131">
    <property type="entry name" value="Topoisom_bac"/>
    <property type="match status" value="1"/>
</dbReference>
<evidence type="ECO:0000256" key="12">
    <source>
        <dbReference type="ARBA" id="ARBA00043976"/>
    </source>
</evidence>
<dbReference type="PANTHER" id="PTHR43505:SF1">
    <property type="entry name" value="REVERSE GYRASE"/>
    <property type="match status" value="1"/>
</dbReference>
<dbReference type="PROSITE" id="PS51192">
    <property type="entry name" value="HELICASE_ATP_BIND_1"/>
    <property type="match status" value="1"/>
</dbReference>
<comment type="miscellaneous">
    <text evidence="14">This enzyme is the only unique feature of hyperthermophilic bacteria/archaea known and seems to be essential for adaptation to life at high temperatures. It may play a role in stabilization of DNA at high temperatures.</text>
</comment>
<keyword evidence="10 14" id="KW-0238">DNA-binding</keyword>
<evidence type="ECO:0000256" key="14">
    <source>
        <dbReference type="HAMAP-Rule" id="MF_01125"/>
    </source>
</evidence>
<dbReference type="InterPro" id="IPR011545">
    <property type="entry name" value="DEAD/DEAH_box_helicase_dom"/>
</dbReference>
<dbReference type="Pfam" id="PF17915">
    <property type="entry name" value="zf_Rg"/>
    <property type="match status" value="1"/>
</dbReference>
<dbReference type="GO" id="GO:0003677">
    <property type="term" value="F:DNA binding"/>
    <property type="evidence" value="ECO:0007669"/>
    <property type="project" value="UniProtKB-UniRule"/>
</dbReference>
<name>A0A7V4E3Z4_UNCW3</name>
<dbReference type="Gene3D" id="1.10.460.10">
    <property type="entry name" value="Topoisomerase I, domain 2"/>
    <property type="match status" value="1"/>
</dbReference>
<keyword evidence="9 14" id="KW-0799">Topoisomerase</keyword>
<protein>
    <recommendedName>
        <fullName evidence="14 15">Reverse gyrase</fullName>
        <ecNumber evidence="14">5.6.2.-</ecNumber>
    </recommendedName>
</protein>
<dbReference type="InterPro" id="IPR027417">
    <property type="entry name" value="P-loop_NTPase"/>
</dbReference>
<evidence type="ECO:0000256" key="8">
    <source>
        <dbReference type="ARBA" id="ARBA00022840"/>
    </source>
</evidence>
<comment type="caution">
    <text evidence="20">The sequence shown here is derived from an EMBL/GenBank/DDBJ whole genome shotgun (WGS) entry which is preliminary data.</text>
</comment>
<comment type="similarity">
    <text evidence="12 14">In the N-terminal section; belongs to the DEAD box helicase family. DDVD subfamily.</text>
</comment>
<feature type="region of interest" description="Topoisomerase I" evidence="14">
    <location>
        <begin position="594"/>
        <end position="1144"/>
    </location>
</feature>
<sequence>MIKSIFKNLCPNCGGDISSERLYKGLVCEKCLPIEVVEDLCDELKYGKIRLLCDIRKEIDDWRKFFKKCVGSEPWSLQLTWAMRFFLDRSFALLAPTGVGKTSFGLSLAAYLAQKGKKSYVILPTRLLVYQTVKKLYGFGVAEDKILFFGEEDRKEEREAKLNRLRNGDFLILATTSMFLYKHYQEIPRGFDFLFVDDVDSFLKTARNIDKALLLLGFSESDISIALEAIRLQSKLYKTEEDWNKINALTEKLREIEKKKRKGVLIVSSATSNPKSNRIKLFRELLGFEVGTPTFYLRNVVDSYHPLEKTELSDLIKKLGKGGLVFVPSDKKKEYVDEVKTYLEERGVRSATYEEIAEEILKQFENGEIEVLIGISSYRNVLARGVDLPHVIRYAIFYGVPKIVLSLKFEENLSHLIWALSSLRTFIIKRLPAYTAKIDNWILQLKKYQFITEDVIQSNPAIKEKIDHLRTEIGNFLNSDEIVNLLKESTEVTIKKDEEGYKMVISDVTGYLQASGRTSRMYGGGLTKGLCVLLVDDLRAFNHLLKRVRWFSEDINFIPFEEVDLEQVVSVIDADREKVKQFMQGKLVLKESEDILKPVLIIVESPNKARTIANFFGKPIRRKINNHDILETSLEDKYLMITASLGHILDLNEKEGYYGVYVDREIKPVYEPIEGKEEIIESIRSASLESFEVYVATDPDTEGEKIGWDVKLLLDPYVKNIRRMEFHEVTKKAILNAIKNPRDFDEDLVKAQIVRRVADRWVGFEYSQLLQKAFGKSNLSAGRVQTPVLGWIIEREKLVKQKIYRISIDMLKDQRRFSLDIDFENEREAREFYEKLDFIEVSVKETSEELRNPLPPFRTDTMLKEASDKFKFSLPKTMELAQDLFELGYITYHRTDSTRVSDVGMGVAREFIEENFGKEYFHPRSWGEGGAHECIRPTKAIEVEDLRSLILTGQYETLSFDHLKLYELIFDRFIASQMRPVKVRVKVVEIKALDRSFEKSLVVDILEEGWNKVVPLEIHPDLDGRIDVRKMKKFKILPKAYPFTHGELVFRMKERGIGRPSTYASIIAKLIERQYVVERKGYLFPTPMGKRVYYYLNSLEGVKKFLSEEFTRVLEELMDKVEVGERNYQEILFDLYKEIRNRRP</sequence>
<dbReference type="Gene3D" id="2.60.510.20">
    <property type="match status" value="1"/>
</dbReference>
<evidence type="ECO:0000256" key="6">
    <source>
        <dbReference type="ARBA" id="ARBA00022771"/>
    </source>
</evidence>
<comment type="function">
    <text evidence="14">Modifies the topological state of DNA by introducing positive supercoils in an ATP-dependent process, increasing the linking number in steps of +1. Binds to single-stranded DNA, transiently cleaves and then rejoins the ends, introducing a positive supercoil in the process. The scissile phosphodiester is attacked by the catalytic tyrosine of the enzyme, resulting in the formation of a DNA-(5'-phosphotyrosyl)-enzyme intermediate. Probably involved in rewinding DNA strands in regions of the chromosome that have opened up to allow replication, transcription, DNA repair and/or for DNA protection.</text>
</comment>
<comment type="subunit">
    <text evidence="2 14">Monomer.</text>
</comment>
<dbReference type="SMART" id="SM00436">
    <property type="entry name" value="TOP1Bc"/>
    <property type="match status" value="1"/>
</dbReference>
<dbReference type="GO" id="GO:0160097">
    <property type="term" value="F:reverse gyrase activity"/>
    <property type="evidence" value="ECO:0007669"/>
    <property type="project" value="UniProtKB-UniRule"/>
</dbReference>
<dbReference type="InterPro" id="IPR003601">
    <property type="entry name" value="Topo_IA_2"/>
</dbReference>
<evidence type="ECO:0000256" key="11">
    <source>
        <dbReference type="ARBA" id="ARBA00023235"/>
    </source>
</evidence>
<dbReference type="GO" id="GO:0008094">
    <property type="term" value="F:ATP-dependent activity, acting on DNA"/>
    <property type="evidence" value="ECO:0007669"/>
    <property type="project" value="UniProtKB-UniRule"/>
</dbReference>
<dbReference type="Pfam" id="PF01751">
    <property type="entry name" value="Toprim"/>
    <property type="match status" value="1"/>
</dbReference>
<reference evidence="20" key="1">
    <citation type="journal article" date="2020" name="mSystems">
        <title>Genome- and Community-Level Interaction Insights into Carbon Utilization and Element Cycling Functions of Hydrothermarchaeota in Hydrothermal Sediment.</title>
        <authorList>
            <person name="Zhou Z."/>
            <person name="Liu Y."/>
            <person name="Xu W."/>
            <person name="Pan J."/>
            <person name="Luo Z.H."/>
            <person name="Li M."/>
        </authorList>
    </citation>
    <scope>NUCLEOTIDE SEQUENCE [LARGE SCALE GENOMIC DNA]</scope>
    <source>
        <strain evidence="20">SpSt-69</strain>
    </source>
</reference>
<comment type="function">
    <text evidence="15">Modifies the topological state of DNA by introducing positive supercoils in an ATP-dependent process, increasing the linking number in steps of +1. Binds to single-stranded DNA, transiently cleaves and then rejoins the ends, introducing a positive supercoil in the process. The scissile phosphodiester is attacked by the catalytic tyrosine of the enzyme, resulting in the formation of a DNA-(5'-phosphotyrosyl)-enzyme intermediate. Involved in rewinding DNA strands in regions of the chromosome that have opened up to allow replication, transcription, DNA repair and/or for DNA protection.</text>
</comment>
<evidence type="ECO:0000313" key="20">
    <source>
        <dbReference type="EMBL" id="HGL17083.1"/>
    </source>
</evidence>
<dbReference type="AlphaFoldDB" id="A0A7V4E3Z4"/>
<feature type="domain" description="Toprim" evidence="16">
    <location>
        <begin position="598"/>
        <end position="729"/>
    </location>
</feature>
<keyword evidence="7 14" id="KW-0862">Zinc</keyword>
<feature type="domain" description="Helicase ATP-binding" evidence="17">
    <location>
        <begin position="82"/>
        <end position="240"/>
    </location>
</feature>
<dbReference type="InterPro" id="IPR040569">
    <property type="entry name" value="Znf_Rg"/>
</dbReference>
<dbReference type="EC" id="5.6.2.-" evidence="14"/>
<evidence type="ECO:0000256" key="10">
    <source>
        <dbReference type="ARBA" id="ARBA00023125"/>
    </source>
</evidence>
<dbReference type="Gene3D" id="3.40.50.300">
    <property type="entry name" value="P-loop containing nucleotide triphosphate hydrolases"/>
    <property type="match status" value="3"/>
</dbReference>
<dbReference type="PROSITE" id="PS50880">
    <property type="entry name" value="TOPRIM"/>
    <property type="match status" value="1"/>
</dbReference>
<dbReference type="InterPro" id="IPR013824">
    <property type="entry name" value="Topo_IA_cen_sub1"/>
</dbReference>
<evidence type="ECO:0000256" key="15">
    <source>
        <dbReference type="RuleBase" id="RU004026"/>
    </source>
</evidence>
<feature type="active site" description="O-(5'-phospho-DNA)-tyrosine intermediate" evidence="14">
    <location>
        <position position="892"/>
    </location>
</feature>
<dbReference type="PROSITE" id="PS52036">
    <property type="entry name" value="ZF_RG_N"/>
    <property type="match status" value="1"/>
</dbReference>
<keyword evidence="3 14" id="KW-0963">Cytoplasm</keyword>
<feature type="domain" description="RG N-terminal-type" evidence="18">
    <location>
        <begin position="1"/>
        <end position="39"/>
    </location>
</feature>
<evidence type="ECO:0000256" key="13">
    <source>
        <dbReference type="ARBA" id="ARBA00049360"/>
    </source>
</evidence>
<feature type="domain" description="Topo IA-type catalytic" evidence="19">
    <location>
        <begin position="745"/>
        <end position="1143"/>
    </location>
</feature>
<evidence type="ECO:0000256" key="1">
    <source>
        <dbReference type="ARBA" id="ARBA00004496"/>
    </source>
</evidence>
<evidence type="ECO:0000259" key="17">
    <source>
        <dbReference type="PROSITE" id="PS51192"/>
    </source>
</evidence>
<dbReference type="SMART" id="SM00487">
    <property type="entry name" value="DEXDc"/>
    <property type="match status" value="1"/>
</dbReference>
<dbReference type="GO" id="GO:0005737">
    <property type="term" value="C:cytoplasm"/>
    <property type="evidence" value="ECO:0007669"/>
    <property type="project" value="UniProtKB-SubCell"/>
</dbReference>
<dbReference type="HAMAP" id="MF_01125">
    <property type="entry name" value="Reverse_gyrase"/>
    <property type="match status" value="1"/>
</dbReference>
<comment type="domain">
    <text evidence="14">Introduction of positive supercoils requires the cooperation of both domains. The helicase-like domain probably does not directly unwind DNA, but more likely acts by driving ATP-dependent conformational changes within the whole enzyme. A beta hairpin in the 'latch' region of the N-terminal domain plays a regulatory role in the enzyme, repressing topoisomerase activity in the absence of ATP and preventing the enzyme from acting as an ATP-independent relaxing enzyme; it also helps to coordinate nucleotide hydrolysis by the ATPase domain with the supercoiling activity of the topoisomerase domain.</text>
</comment>
<dbReference type="NCBIfam" id="TIGR01054">
    <property type="entry name" value="rgy"/>
    <property type="match status" value="1"/>
</dbReference>
<dbReference type="InterPro" id="IPR013497">
    <property type="entry name" value="Topo_IA_cen"/>
</dbReference>
<dbReference type="GO" id="GO:0006265">
    <property type="term" value="P:DNA topological change"/>
    <property type="evidence" value="ECO:0007669"/>
    <property type="project" value="UniProtKB-UniRule"/>
</dbReference>
<comment type="catalytic activity">
    <reaction evidence="13 14 15">
        <text>ATP + H2O = ADP + phosphate + H(+)</text>
        <dbReference type="Rhea" id="RHEA:13065"/>
        <dbReference type="ChEBI" id="CHEBI:15377"/>
        <dbReference type="ChEBI" id="CHEBI:15378"/>
        <dbReference type="ChEBI" id="CHEBI:30616"/>
        <dbReference type="ChEBI" id="CHEBI:43474"/>
        <dbReference type="ChEBI" id="CHEBI:456216"/>
    </reaction>
</comment>
<dbReference type="CDD" id="cd17924">
    <property type="entry name" value="DDXDc_reverse_gyrase"/>
    <property type="match status" value="1"/>
</dbReference>
<dbReference type="InterPro" id="IPR014001">
    <property type="entry name" value="Helicase_ATP-bd"/>
</dbReference>
<dbReference type="InterPro" id="IPR006171">
    <property type="entry name" value="TOPRIM_dom"/>
</dbReference>
<feature type="binding site" evidence="14">
    <location>
        <position position="78"/>
    </location>
    <ligand>
        <name>ATP</name>
        <dbReference type="ChEBI" id="CHEBI:30616"/>
    </ligand>
</feature>
<evidence type="ECO:0000259" key="18">
    <source>
        <dbReference type="PROSITE" id="PS52036"/>
    </source>
</evidence>
<keyword evidence="4 14" id="KW-0479">Metal-binding</keyword>
<dbReference type="InterPro" id="IPR005736">
    <property type="entry name" value="Reverse_gyrase"/>
</dbReference>
<keyword evidence="14 20" id="KW-0378">Hydrolase</keyword>
<dbReference type="SUPFAM" id="SSF56712">
    <property type="entry name" value="Prokaryotic type I DNA topoisomerase"/>
    <property type="match status" value="1"/>
</dbReference>
<dbReference type="InterPro" id="IPR023405">
    <property type="entry name" value="Topo_IA_core_domain"/>
</dbReference>
<dbReference type="Gene3D" id="3.40.50.140">
    <property type="match status" value="1"/>
</dbReference>
<dbReference type="SMART" id="SM00437">
    <property type="entry name" value="TOP1Ac"/>
    <property type="match status" value="1"/>
</dbReference>
<evidence type="ECO:0000256" key="7">
    <source>
        <dbReference type="ARBA" id="ARBA00022833"/>
    </source>
</evidence>
<gene>
    <name evidence="14 20" type="primary">rgy</name>
    <name evidence="20" type="ORF">ENU66_01910</name>
</gene>
<dbReference type="GO" id="GO:0008270">
    <property type="term" value="F:zinc ion binding"/>
    <property type="evidence" value="ECO:0007669"/>
    <property type="project" value="UniProtKB-UniRule"/>
</dbReference>
<dbReference type="CDD" id="cd18798">
    <property type="entry name" value="SF2_C_reverse_gyrase"/>
    <property type="match status" value="1"/>
</dbReference>
<dbReference type="GO" id="GO:0006260">
    <property type="term" value="P:DNA replication"/>
    <property type="evidence" value="ECO:0007669"/>
    <property type="project" value="UniProtKB-UniRule"/>
</dbReference>
<dbReference type="InterPro" id="IPR003602">
    <property type="entry name" value="Topo_IA_DNA-bd_dom"/>
</dbReference>
<dbReference type="GO" id="GO:0005524">
    <property type="term" value="F:ATP binding"/>
    <property type="evidence" value="ECO:0007669"/>
    <property type="project" value="UniProtKB-UniRule"/>
</dbReference>
<keyword evidence="8 14" id="KW-0067">ATP-binding</keyword>
<evidence type="ECO:0000256" key="5">
    <source>
        <dbReference type="ARBA" id="ARBA00022741"/>
    </source>
</evidence>
<dbReference type="PRINTS" id="PR00417">
    <property type="entry name" value="PRTPISMRASEI"/>
</dbReference>
<evidence type="ECO:0000256" key="4">
    <source>
        <dbReference type="ARBA" id="ARBA00022723"/>
    </source>
</evidence>
<evidence type="ECO:0000256" key="9">
    <source>
        <dbReference type="ARBA" id="ARBA00023029"/>
    </source>
</evidence>
<evidence type="ECO:0000259" key="16">
    <source>
        <dbReference type="PROSITE" id="PS50880"/>
    </source>
</evidence>
<evidence type="ECO:0000256" key="2">
    <source>
        <dbReference type="ARBA" id="ARBA00011245"/>
    </source>
</evidence>
<dbReference type="PANTHER" id="PTHR43505">
    <property type="entry name" value="REVERSE GYRASE"/>
    <property type="match status" value="1"/>
</dbReference>
<dbReference type="Gene3D" id="1.10.290.10">
    <property type="entry name" value="Topoisomerase I, domain 4"/>
    <property type="match status" value="1"/>
</dbReference>
<proteinExistence type="inferred from homology"/>
<dbReference type="InterPro" id="IPR013826">
    <property type="entry name" value="Topo_IA_cen_sub3"/>
</dbReference>
<dbReference type="EMBL" id="DTDJ01000016">
    <property type="protein sequence ID" value="HGL17083.1"/>
    <property type="molecule type" value="Genomic_DNA"/>
</dbReference>
<dbReference type="GO" id="GO:0016787">
    <property type="term" value="F:hydrolase activity"/>
    <property type="evidence" value="ECO:0007669"/>
    <property type="project" value="UniProtKB-KW"/>
</dbReference>
<evidence type="ECO:0000259" key="19">
    <source>
        <dbReference type="PROSITE" id="PS52039"/>
    </source>
</evidence>